<dbReference type="EMBL" id="AVPK01000006">
    <property type="protein sequence ID" value="KGN37307.1"/>
    <property type="molecule type" value="Genomic_DNA"/>
</dbReference>
<name>A0A0A0JML1_9MICO</name>
<comment type="caution">
    <text evidence="1">The sequence shown here is derived from an EMBL/GenBank/DDBJ whole genome shotgun (WGS) entry which is preliminary data.</text>
</comment>
<dbReference type="STRING" id="1385521.N803_15465"/>
<accession>A0A0A0JML1</accession>
<dbReference type="Proteomes" id="UP000030011">
    <property type="component" value="Unassembled WGS sequence"/>
</dbReference>
<organism evidence="1 2">
    <name type="scientific">Knoellia subterranea KCTC 19937</name>
    <dbReference type="NCBI Taxonomy" id="1385521"/>
    <lineage>
        <taxon>Bacteria</taxon>
        <taxon>Bacillati</taxon>
        <taxon>Actinomycetota</taxon>
        <taxon>Actinomycetes</taxon>
        <taxon>Micrococcales</taxon>
        <taxon>Intrasporangiaceae</taxon>
        <taxon>Knoellia</taxon>
    </lineage>
</organism>
<gene>
    <name evidence="1" type="ORF">N803_15465</name>
</gene>
<evidence type="ECO:0000313" key="2">
    <source>
        <dbReference type="Proteomes" id="UP000030011"/>
    </source>
</evidence>
<dbReference type="AlphaFoldDB" id="A0A0A0JML1"/>
<evidence type="ECO:0000313" key="1">
    <source>
        <dbReference type="EMBL" id="KGN37307.1"/>
    </source>
</evidence>
<protein>
    <submittedName>
        <fullName evidence="1">Uncharacterized protein</fullName>
    </submittedName>
</protein>
<proteinExistence type="predicted"/>
<keyword evidence="2" id="KW-1185">Reference proteome</keyword>
<reference evidence="1 2" key="1">
    <citation type="submission" date="2013-08" db="EMBL/GenBank/DDBJ databases">
        <title>The genome sequence of Knoellia subterranea.</title>
        <authorList>
            <person name="Zhu W."/>
            <person name="Wang G."/>
        </authorList>
    </citation>
    <scope>NUCLEOTIDE SEQUENCE [LARGE SCALE GENOMIC DNA]</scope>
    <source>
        <strain evidence="1 2">KCTC 19937</strain>
    </source>
</reference>
<sequence>MEASEATPVFGVVSGHCTDVSWGEFSVVMTATVLGGPVANLW</sequence>